<organism evidence="1 2">
    <name type="scientific">Mariniplasma anaerobium</name>
    <dbReference type="NCBI Taxonomy" id="2735436"/>
    <lineage>
        <taxon>Bacteria</taxon>
        <taxon>Bacillati</taxon>
        <taxon>Mycoplasmatota</taxon>
        <taxon>Mollicutes</taxon>
        <taxon>Acholeplasmatales</taxon>
        <taxon>Acholeplasmataceae</taxon>
        <taxon>Mariniplasma</taxon>
    </lineage>
</organism>
<accession>A0A7U9TGL1</accession>
<dbReference type="AlphaFoldDB" id="A0A7U9TGL1"/>
<dbReference type="EMBL" id="AP024412">
    <property type="protein sequence ID" value="BCR35718.1"/>
    <property type="molecule type" value="Genomic_DNA"/>
</dbReference>
<dbReference type="Proteomes" id="UP000620133">
    <property type="component" value="Chromosome"/>
</dbReference>
<proteinExistence type="predicted"/>
<evidence type="ECO:0000313" key="2">
    <source>
        <dbReference type="Proteomes" id="UP000620133"/>
    </source>
</evidence>
<gene>
    <name evidence="1" type="ORF">MPAN_006110</name>
</gene>
<dbReference type="KEGG" id="manr:MPAN_006110"/>
<sequence length="296" mass="34686">MSTIKAFNQILNASDIKRFDNWSSYRKRLTTFLYECIKNKHKNLIILGAGNLDDIDLDVFAHLFDTITLSDIDIKALEKAKHKYKSAAHKIQLKEMEYTGLRHSDYWNDFINKMLSFTNQSEIKAYFSILKKEIKQHKFVFDTKYDVVIVTPIYTQLLLQQILKDITILSSLNYPKNLLNYIESQALDIMPTVIQTFNFNISSILSDTGRLCVVSDIFEAKINSEFYQKIKIIIDDETQMSKFHSNYVKTYGIGIGDYGLEHFLKSRTIKKSQWFEWPFDINTSIFVKAIFFNHTK</sequence>
<protein>
    <recommendedName>
        <fullName evidence="3">Class I SAM-dependent methyltransferase</fullName>
    </recommendedName>
</protein>
<evidence type="ECO:0000313" key="1">
    <source>
        <dbReference type="EMBL" id="BCR35718.1"/>
    </source>
</evidence>
<keyword evidence="2" id="KW-1185">Reference proteome</keyword>
<reference evidence="1" key="1">
    <citation type="submission" date="2021-01" db="EMBL/GenBank/DDBJ databases">
        <title>Draft genome sequence of Acholeplasmataceae bacterium strain Mahy22.</title>
        <authorList>
            <person name="Watanabe M."/>
            <person name="Kojima H."/>
            <person name="Fukui M."/>
        </authorList>
    </citation>
    <scope>NUCLEOTIDE SEQUENCE</scope>
    <source>
        <strain evidence="1">Mahy22</strain>
    </source>
</reference>
<evidence type="ECO:0008006" key="3">
    <source>
        <dbReference type="Google" id="ProtNLM"/>
    </source>
</evidence>
<dbReference type="RefSeq" id="WP_176238557.1">
    <property type="nucleotide sequence ID" value="NZ_AP024412.1"/>
</dbReference>
<name>A0A7U9TGL1_9MOLU</name>